<feature type="active site" description="Proton donor/acceptor" evidence="7">
    <location>
        <position position="445"/>
    </location>
</feature>
<keyword evidence="3" id="KW-0808">Transferase</keyword>
<dbReference type="InterPro" id="IPR005490">
    <property type="entry name" value="LD_TPept_cat_dom"/>
</dbReference>
<evidence type="ECO:0000256" key="4">
    <source>
        <dbReference type="ARBA" id="ARBA00022960"/>
    </source>
</evidence>
<gene>
    <name evidence="9" type="ORF">GCM10011499_30740</name>
</gene>
<feature type="domain" description="L,D-TPase catalytic" evidence="8">
    <location>
        <begin position="316"/>
        <end position="489"/>
    </location>
</feature>
<dbReference type="GO" id="GO:0009252">
    <property type="term" value="P:peptidoglycan biosynthetic process"/>
    <property type="evidence" value="ECO:0007669"/>
    <property type="project" value="UniProtKB-KW"/>
</dbReference>
<dbReference type="GO" id="GO:0071555">
    <property type="term" value="P:cell wall organization"/>
    <property type="evidence" value="ECO:0007669"/>
    <property type="project" value="UniProtKB-UniRule"/>
</dbReference>
<evidence type="ECO:0000256" key="2">
    <source>
        <dbReference type="ARBA" id="ARBA00005992"/>
    </source>
</evidence>
<dbReference type="PANTHER" id="PTHR41533">
    <property type="entry name" value="L,D-TRANSPEPTIDASE HI_1667-RELATED"/>
    <property type="match status" value="1"/>
</dbReference>
<comment type="caution">
    <text evidence="9">The sequence shown here is derived from an EMBL/GenBank/DDBJ whole genome shotgun (WGS) entry which is preliminary data.</text>
</comment>
<dbReference type="InterPro" id="IPR052905">
    <property type="entry name" value="LD-transpeptidase_YkuD-like"/>
</dbReference>
<protein>
    <submittedName>
        <fullName evidence="9">Peptidoglycan-binding protein</fullName>
    </submittedName>
</protein>
<reference evidence="9 10" key="1">
    <citation type="journal article" date="2014" name="Int. J. Syst. Evol. Microbiol.">
        <title>Complete genome sequence of Corynebacterium casei LMG S-19264T (=DSM 44701T), isolated from a smear-ripened cheese.</title>
        <authorList>
            <consortium name="US DOE Joint Genome Institute (JGI-PGF)"/>
            <person name="Walter F."/>
            <person name="Albersmeier A."/>
            <person name="Kalinowski J."/>
            <person name="Ruckert C."/>
        </authorList>
    </citation>
    <scope>NUCLEOTIDE SEQUENCE [LARGE SCALE GENOMIC DNA]</scope>
    <source>
        <strain evidence="9 10">CGMCC 1.15896</strain>
    </source>
</reference>
<dbReference type="CDD" id="cd16913">
    <property type="entry name" value="YkuD_like"/>
    <property type="match status" value="1"/>
</dbReference>
<name>A0A916RJ11_9HYPH</name>
<dbReference type="EMBL" id="BMKB01000005">
    <property type="protein sequence ID" value="GGA58458.1"/>
    <property type="molecule type" value="Genomic_DNA"/>
</dbReference>
<evidence type="ECO:0000256" key="1">
    <source>
        <dbReference type="ARBA" id="ARBA00004752"/>
    </source>
</evidence>
<dbReference type="Pfam" id="PF03734">
    <property type="entry name" value="YkuD"/>
    <property type="match status" value="1"/>
</dbReference>
<comment type="similarity">
    <text evidence="2">Belongs to the YkuD family.</text>
</comment>
<sequence>MVAGISLFALVERTSAIETVIVGEVETQRILIAPPQNPLAKTIRAGLRDSIAAAGQNTRAQTDAQQLYYFYGSRKFEPLWLSETQDGTIAFSDKAQGVVALFEQAHLQGLNPDDYLTDALDVSAAATDPQALAALESAFSAAMLRYAQDAYSGRLDPRSVSGYIDVDIKRVNERELLTALSASNDPASILLDFHPTHREFVALRELLAAHYNGEIKAQVTIGDGGLLRAGMTDPRVPDLRERLGLTAPEDETLANLYDPELVAAMRSFQGDMNLTVDGVVGPATIAALNGANGASIGDIVANMERWRWMPEDLGDFNVFVNVPEFALEVNKYGKTFWDTKVIVGSERRQTPIFSDRIRHVVTNPYWNLPPTILREDIMPRVAANPHYLASQNMELLYGGRVVDPLMVDWQQVNPAQFRVRQRPGRSNALGQVKFLFPNKHDVYLHDTNSPGLFARSMRALSSGCVRVENPFEFAEALLEFEPNFTVASLENSLGPNERWFSMDNRVPVHLAYFTLRISEDGTVRSYGDLYGHHAKIVSMLGFE</sequence>
<proteinExistence type="inferred from homology"/>
<dbReference type="Pfam" id="PF20142">
    <property type="entry name" value="Scaffold"/>
    <property type="match status" value="1"/>
</dbReference>
<dbReference type="InterPro" id="IPR045380">
    <property type="entry name" value="LD_TPept_scaffold_dom"/>
</dbReference>
<evidence type="ECO:0000256" key="3">
    <source>
        <dbReference type="ARBA" id="ARBA00022679"/>
    </source>
</evidence>
<evidence type="ECO:0000259" key="8">
    <source>
        <dbReference type="PROSITE" id="PS52029"/>
    </source>
</evidence>
<dbReference type="PROSITE" id="PS52029">
    <property type="entry name" value="LD_TPASE"/>
    <property type="match status" value="1"/>
</dbReference>
<feature type="active site" description="Nucleophile" evidence="7">
    <location>
        <position position="464"/>
    </location>
</feature>
<evidence type="ECO:0000256" key="5">
    <source>
        <dbReference type="ARBA" id="ARBA00022984"/>
    </source>
</evidence>
<dbReference type="AlphaFoldDB" id="A0A916RJ11"/>
<dbReference type="Proteomes" id="UP000596977">
    <property type="component" value="Unassembled WGS sequence"/>
</dbReference>
<dbReference type="Gene3D" id="1.10.101.10">
    <property type="entry name" value="PGBD-like superfamily/PGBD"/>
    <property type="match status" value="1"/>
</dbReference>
<accession>A0A916RJ11</accession>
<comment type="pathway">
    <text evidence="1 7">Cell wall biogenesis; peptidoglycan biosynthesis.</text>
</comment>
<organism evidence="9 10">
    <name type="scientific">Pelagibacterium lentulum</name>
    <dbReference type="NCBI Taxonomy" id="2029865"/>
    <lineage>
        <taxon>Bacteria</taxon>
        <taxon>Pseudomonadati</taxon>
        <taxon>Pseudomonadota</taxon>
        <taxon>Alphaproteobacteria</taxon>
        <taxon>Hyphomicrobiales</taxon>
        <taxon>Devosiaceae</taxon>
        <taxon>Pelagibacterium</taxon>
    </lineage>
</organism>
<dbReference type="InterPro" id="IPR002477">
    <property type="entry name" value="Peptidoglycan-bd-like"/>
</dbReference>
<dbReference type="SUPFAM" id="SSF47090">
    <property type="entry name" value="PGBD-like"/>
    <property type="match status" value="1"/>
</dbReference>
<dbReference type="GO" id="GO:0004180">
    <property type="term" value="F:carboxypeptidase activity"/>
    <property type="evidence" value="ECO:0007669"/>
    <property type="project" value="UniProtKB-ARBA"/>
</dbReference>
<dbReference type="GO" id="GO:0016740">
    <property type="term" value="F:transferase activity"/>
    <property type="evidence" value="ECO:0007669"/>
    <property type="project" value="UniProtKB-KW"/>
</dbReference>
<dbReference type="InterPro" id="IPR038063">
    <property type="entry name" value="Transpep_catalytic_dom"/>
</dbReference>
<dbReference type="Gene3D" id="2.40.440.10">
    <property type="entry name" value="L,D-transpeptidase catalytic domain-like"/>
    <property type="match status" value="1"/>
</dbReference>
<dbReference type="InterPro" id="IPR036366">
    <property type="entry name" value="PGBDSf"/>
</dbReference>
<dbReference type="PANTHER" id="PTHR41533:SF2">
    <property type="entry name" value="BLR7131 PROTEIN"/>
    <property type="match status" value="1"/>
</dbReference>
<keyword evidence="6 7" id="KW-0961">Cell wall biogenesis/degradation</keyword>
<keyword evidence="4 7" id="KW-0133">Cell shape</keyword>
<evidence type="ECO:0000313" key="9">
    <source>
        <dbReference type="EMBL" id="GGA58458.1"/>
    </source>
</evidence>
<evidence type="ECO:0000313" key="10">
    <source>
        <dbReference type="Proteomes" id="UP000596977"/>
    </source>
</evidence>
<dbReference type="GO" id="GO:0008360">
    <property type="term" value="P:regulation of cell shape"/>
    <property type="evidence" value="ECO:0007669"/>
    <property type="project" value="UniProtKB-UniRule"/>
</dbReference>
<keyword evidence="5 7" id="KW-0573">Peptidoglycan synthesis</keyword>
<dbReference type="Pfam" id="PF01471">
    <property type="entry name" value="PG_binding_1"/>
    <property type="match status" value="1"/>
</dbReference>
<dbReference type="InterPro" id="IPR036365">
    <property type="entry name" value="PGBD-like_sf"/>
</dbReference>
<evidence type="ECO:0000256" key="6">
    <source>
        <dbReference type="ARBA" id="ARBA00023316"/>
    </source>
</evidence>
<evidence type="ECO:0000256" key="7">
    <source>
        <dbReference type="PROSITE-ProRule" id="PRU01373"/>
    </source>
</evidence>
<keyword evidence="10" id="KW-1185">Reference proteome</keyword>
<dbReference type="SUPFAM" id="SSF141523">
    <property type="entry name" value="L,D-transpeptidase catalytic domain-like"/>
    <property type="match status" value="1"/>
</dbReference>